<gene>
    <name evidence="4" type="ORF">A9Q84_09950</name>
</gene>
<dbReference type="Pfam" id="PF13439">
    <property type="entry name" value="Glyco_transf_4"/>
    <property type="match status" value="1"/>
</dbReference>
<evidence type="ECO:0008006" key="6">
    <source>
        <dbReference type="Google" id="ProtNLM"/>
    </source>
</evidence>
<evidence type="ECO:0000259" key="3">
    <source>
        <dbReference type="Pfam" id="PF13439"/>
    </source>
</evidence>
<dbReference type="PANTHER" id="PTHR46401:SF2">
    <property type="entry name" value="GLYCOSYLTRANSFERASE WBBK-RELATED"/>
    <property type="match status" value="1"/>
</dbReference>
<dbReference type="GO" id="GO:0016757">
    <property type="term" value="F:glycosyltransferase activity"/>
    <property type="evidence" value="ECO:0007669"/>
    <property type="project" value="InterPro"/>
</dbReference>
<dbReference type="Gene3D" id="3.40.50.2000">
    <property type="entry name" value="Glycogen Phosphorylase B"/>
    <property type="match status" value="2"/>
</dbReference>
<dbReference type="GO" id="GO:0009103">
    <property type="term" value="P:lipopolysaccharide biosynthetic process"/>
    <property type="evidence" value="ECO:0007669"/>
    <property type="project" value="TreeGrafter"/>
</dbReference>
<dbReference type="Pfam" id="PF00534">
    <property type="entry name" value="Glycos_transf_1"/>
    <property type="match status" value="1"/>
</dbReference>
<dbReference type="PANTHER" id="PTHR46401">
    <property type="entry name" value="GLYCOSYLTRANSFERASE WBBK-RELATED"/>
    <property type="match status" value="1"/>
</dbReference>
<reference evidence="5" key="1">
    <citation type="journal article" date="2017" name="Proc. Natl. Acad. Sci. U.S.A.">
        <title>Simulation of Deepwater Horizon oil plume reveals substrate specialization within a complex community of hydrocarbon-degraders.</title>
        <authorList>
            <person name="Hu P."/>
            <person name="Dubinsky E.A."/>
            <person name="Probst A.J."/>
            <person name="Wang J."/>
            <person name="Sieber C.M.K."/>
            <person name="Tom L.M."/>
            <person name="Gardinali P."/>
            <person name="Banfield J.F."/>
            <person name="Atlas R.M."/>
            <person name="Andersen G.L."/>
        </authorList>
    </citation>
    <scope>NUCLEOTIDE SEQUENCE [LARGE SCALE GENOMIC DNA]</scope>
</reference>
<evidence type="ECO:0000259" key="2">
    <source>
        <dbReference type="Pfam" id="PF00534"/>
    </source>
</evidence>
<feature type="domain" description="Glycosyltransferase subfamily 4-like N-terminal" evidence="3">
    <location>
        <begin position="16"/>
        <end position="176"/>
    </location>
</feature>
<keyword evidence="1" id="KW-0808">Transferase</keyword>
<dbReference type="EMBL" id="MAAO01000006">
    <property type="protein sequence ID" value="OUR96657.1"/>
    <property type="molecule type" value="Genomic_DNA"/>
</dbReference>
<evidence type="ECO:0000313" key="4">
    <source>
        <dbReference type="EMBL" id="OUR96657.1"/>
    </source>
</evidence>
<evidence type="ECO:0000313" key="5">
    <source>
        <dbReference type="Proteomes" id="UP000196531"/>
    </source>
</evidence>
<evidence type="ECO:0000256" key="1">
    <source>
        <dbReference type="ARBA" id="ARBA00022679"/>
    </source>
</evidence>
<organism evidence="4 5">
    <name type="scientific">Halobacteriovorax marinus</name>
    <dbReference type="NCBI Taxonomy" id="97084"/>
    <lineage>
        <taxon>Bacteria</taxon>
        <taxon>Pseudomonadati</taxon>
        <taxon>Bdellovibrionota</taxon>
        <taxon>Bacteriovoracia</taxon>
        <taxon>Bacteriovoracales</taxon>
        <taxon>Halobacteriovoraceae</taxon>
        <taxon>Halobacteriovorax</taxon>
    </lineage>
</organism>
<dbReference type="AlphaFoldDB" id="A0A1Y5F6Z4"/>
<accession>A0A1Y5F6Z4</accession>
<proteinExistence type="predicted"/>
<sequence>MKIGFDAKRALHNHRGLGNYSRTLIKSLDKFFPEHQYQLYSPKVKDEEFIKWSESLSPSCKTISPQDYLSKKFPSVWRSLLLNNELKKNELDVYHGLSHELPPGIASENFLKVVTIHDLLFLQFPENFSWIDRQTYFKKFSYSVKSADIVVAICEQTKRDIIEYLKVPEEKIHVVYQSCSENFYELIDEQNLDLVKEKYSLENPFVFHVASMEPNKNTLGIVKAFKKISKEIDVNLVLVGRGKDYKDKVINYIKENGLEERVKILDNILTSELPALYQLAELFVFPSFYEGFGIPIIEALFSRTPVITSKGSCFPESGGPGSRYIDPHNLDELADAMKEILLSESLKKQMAQEGHEFVQKFHWKNTSKDLMDLYFTHL</sequence>
<name>A0A1Y5F6Z4_9BACT</name>
<dbReference type="Proteomes" id="UP000196531">
    <property type="component" value="Unassembled WGS sequence"/>
</dbReference>
<dbReference type="InterPro" id="IPR001296">
    <property type="entry name" value="Glyco_trans_1"/>
</dbReference>
<feature type="domain" description="Glycosyl transferase family 1" evidence="2">
    <location>
        <begin position="201"/>
        <end position="355"/>
    </location>
</feature>
<dbReference type="InterPro" id="IPR028098">
    <property type="entry name" value="Glyco_trans_4-like_N"/>
</dbReference>
<dbReference type="CDD" id="cd03809">
    <property type="entry name" value="GT4_MtfB-like"/>
    <property type="match status" value="1"/>
</dbReference>
<dbReference type="SUPFAM" id="SSF53756">
    <property type="entry name" value="UDP-Glycosyltransferase/glycogen phosphorylase"/>
    <property type="match status" value="1"/>
</dbReference>
<comment type="caution">
    <text evidence="4">The sequence shown here is derived from an EMBL/GenBank/DDBJ whole genome shotgun (WGS) entry which is preliminary data.</text>
</comment>
<protein>
    <recommendedName>
        <fullName evidence="6">Glycosyl transferase family 1</fullName>
    </recommendedName>
</protein>